<sequence>MLSFPEESPEHALTERESTKAMGRAVKARLMVLLDMGVDMSVVGMGVRIRDGPLGWCSGGARVVLGLALRGSGGRGPGQRPG</sequence>
<protein>
    <submittedName>
        <fullName evidence="2">Uncharacterized protein</fullName>
    </submittedName>
</protein>
<gene>
    <name evidence="2" type="ORF">GCM10017557_81640</name>
</gene>
<dbReference type="EMBL" id="AP023440">
    <property type="protein sequence ID" value="BCL33305.1"/>
    <property type="molecule type" value="Genomic_DNA"/>
</dbReference>
<evidence type="ECO:0000313" key="2">
    <source>
        <dbReference type="EMBL" id="BCL33305.1"/>
    </source>
</evidence>
<keyword evidence="3" id="KW-1185">Reference proteome</keyword>
<name>A0A7G1PHV1_9ACTN</name>
<dbReference type="Proteomes" id="UP000516444">
    <property type="component" value="Chromosome"/>
</dbReference>
<evidence type="ECO:0000313" key="3">
    <source>
        <dbReference type="Proteomes" id="UP000516444"/>
    </source>
</evidence>
<feature type="region of interest" description="Disordered" evidence="1">
    <location>
        <begin position="1"/>
        <end position="20"/>
    </location>
</feature>
<accession>A0A7G1PHV1</accession>
<feature type="compositionally biased region" description="Basic and acidic residues" evidence="1">
    <location>
        <begin position="8"/>
        <end position="19"/>
    </location>
</feature>
<proteinExistence type="predicted"/>
<reference evidence="2 3" key="1">
    <citation type="journal article" date="2014" name="Int. J. Syst. Evol. Microbiol.">
        <title>Complete genome sequence of Corynebacterium casei LMG S-19264T (=DSM 44701T), isolated from a smear-ripened cheese.</title>
        <authorList>
            <consortium name="US DOE Joint Genome Institute (JGI-PGF)"/>
            <person name="Walter F."/>
            <person name="Albersmeier A."/>
            <person name="Kalinowski J."/>
            <person name="Ruckert C."/>
        </authorList>
    </citation>
    <scope>NUCLEOTIDE SEQUENCE [LARGE SCALE GENOMIC DNA]</scope>
    <source>
        <strain evidence="2 3">JCM 4677</strain>
    </source>
</reference>
<dbReference type="KEGG" id="sgm:GCM10017557_81640"/>
<dbReference type="AlphaFoldDB" id="A0A7G1PHV1"/>
<evidence type="ECO:0000256" key="1">
    <source>
        <dbReference type="SAM" id="MobiDB-lite"/>
    </source>
</evidence>
<organism evidence="2 3">
    <name type="scientific">Streptomyces aurantiacus</name>
    <dbReference type="NCBI Taxonomy" id="47760"/>
    <lineage>
        <taxon>Bacteria</taxon>
        <taxon>Bacillati</taxon>
        <taxon>Actinomycetota</taxon>
        <taxon>Actinomycetes</taxon>
        <taxon>Kitasatosporales</taxon>
        <taxon>Streptomycetaceae</taxon>
        <taxon>Streptomyces</taxon>
        <taxon>Streptomyces aurantiacus group</taxon>
    </lineage>
</organism>